<dbReference type="OrthoDB" id="10559274at2759"/>
<keyword evidence="3" id="KW-1185">Reference proteome</keyword>
<organism evidence="2 3">
    <name type="scientific">Aspergillus tamarii</name>
    <dbReference type="NCBI Taxonomy" id="41984"/>
    <lineage>
        <taxon>Eukaryota</taxon>
        <taxon>Fungi</taxon>
        <taxon>Dikarya</taxon>
        <taxon>Ascomycota</taxon>
        <taxon>Pezizomycotina</taxon>
        <taxon>Eurotiomycetes</taxon>
        <taxon>Eurotiomycetidae</taxon>
        <taxon>Eurotiales</taxon>
        <taxon>Aspergillaceae</taxon>
        <taxon>Aspergillus</taxon>
        <taxon>Aspergillus subgen. Circumdati</taxon>
    </lineage>
</organism>
<dbReference type="Proteomes" id="UP000326950">
    <property type="component" value="Unassembled WGS sequence"/>
</dbReference>
<reference evidence="2 3" key="1">
    <citation type="submission" date="2019-04" db="EMBL/GenBank/DDBJ databases">
        <title>Friends and foes A comparative genomics study of 23 Aspergillus species from section Flavi.</title>
        <authorList>
            <consortium name="DOE Joint Genome Institute"/>
            <person name="Kjaerbolling I."/>
            <person name="Vesth T."/>
            <person name="Frisvad J.C."/>
            <person name="Nybo J.L."/>
            <person name="Theobald S."/>
            <person name="Kildgaard S."/>
            <person name="Isbrandt T."/>
            <person name="Kuo A."/>
            <person name="Sato A."/>
            <person name="Lyhne E.K."/>
            <person name="Kogle M.E."/>
            <person name="Wiebenga A."/>
            <person name="Kun R.S."/>
            <person name="Lubbers R.J."/>
            <person name="Makela M.R."/>
            <person name="Barry K."/>
            <person name="Chovatia M."/>
            <person name="Clum A."/>
            <person name="Daum C."/>
            <person name="Haridas S."/>
            <person name="He G."/>
            <person name="LaButti K."/>
            <person name="Lipzen A."/>
            <person name="Mondo S."/>
            <person name="Riley R."/>
            <person name="Salamov A."/>
            <person name="Simmons B.A."/>
            <person name="Magnuson J.K."/>
            <person name="Henrissat B."/>
            <person name="Mortensen U.H."/>
            <person name="Larsen T.O."/>
            <person name="Devries R.P."/>
            <person name="Grigoriev I.V."/>
            <person name="Machida M."/>
            <person name="Baker S.E."/>
            <person name="Andersen M.R."/>
        </authorList>
    </citation>
    <scope>NUCLEOTIDE SEQUENCE [LARGE SCALE GENOMIC DNA]</scope>
    <source>
        <strain evidence="2 3">CBS 117626</strain>
    </source>
</reference>
<dbReference type="AlphaFoldDB" id="A0A5N6UA62"/>
<feature type="region of interest" description="Disordered" evidence="1">
    <location>
        <begin position="77"/>
        <end position="99"/>
    </location>
</feature>
<name>A0A5N6UA62_ASPTM</name>
<evidence type="ECO:0000313" key="3">
    <source>
        <dbReference type="Proteomes" id="UP000326950"/>
    </source>
</evidence>
<accession>A0A5N6UA62</accession>
<evidence type="ECO:0000313" key="2">
    <source>
        <dbReference type="EMBL" id="KAE8155478.1"/>
    </source>
</evidence>
<gene>
    <name evidence="2" type="ORF">BDV40DRAFT_306977</name>
</gene>
<feature type="region of interest" description="Disordered" evidence="1">
    <location>
        <begin position="1"/>
        <end position="53"/>
    </location>
</feature>
<feature type="compositionally biased region" description="Basic residues" evidence="1">
    <location>
        <begin position="77"/>
        <end position="86"/>
    </location>
</feature>
<sequence>MELPASSPSGQSPMPNSVISPGDGHVDGQESSLVPCATPDTVEKDERPEATPPPVNHFAMDLLEMLIGSRSHHAPVLHSSSKKWKTPTKSLSRPARQRQGYLSRQVVPKAIPKKRLLRFIGQRTLSFVQRQIQILSQNLRQEMEPSEVARAISIFHRVVQNHPKYAQATRALNILGWCISVGSKARLGQSSTDLQEMVPGEVRLGLE</sequence>
<evidence type="ECO:0000256" key="1">
    <source>
        <dbReference type="SAM" id="MobiDB-lite"/>
    </source>
</evidence>
<feature type="compositionally biased region" description="Polar residues" evidence="1">
    <location>
        <begin position="1"/>
        <end position="19"/>
    </location>
</feature>
<dbReference type="EMBL" id="ML738854">
    <property type="protein sequence ID" value="KAE8155478.1"/>
    <property type="molecule type" value="Genomic_DNA"/>
</dbReference>
<protein>
    <submittedName>
        <fullName evidence="2">Uncharacterized protein</fullName>
    </submittedName>
</protein>
<proteinExistence type="predicted"/>